<dbReference type="Pfam" id="PF01614">
    <property type="entry name" value="IclR_C"/>
    <property type="match status" value="1"/>
</dbReference>
<organism evidence="7 8">
    <name type="scientific">Cnuibacter physcomitrellae</name>
    <dbReference type="NCBI Taxonomy" id="1619308"/>
    <lineage>
        <taxon>Bacteria</taxon>
        <taxon>Bacillati</taxon>
        <taxon>Actinomycetota</taxon>
        <taxon>Actinomycetes</taxon>
        <taxon>Micrococcales</taxon>
        <taxon>Microbacteriaceae</taxon>
        <taxon>Cnuibacter</taxon>
    </lineage>
</organism>
<dbReference type="SUPFAM" id="SSF55781">
    <property type="entry name" value="GAF domain-like"/>
    <property type="match status" value="1"/>
</dbReference>
<dbReference type="InterPro" id="IPR036390">
    <property type="entry name" value="WH_DNA-bd_sf"/>
</dbReference>
<dbReference type="PANTHER" id="PTHR30136">
    <property type="entry name" value="HELIX-TURN-HELIX TRANSCRIPTIONAL REGULATOR, ICLR FAMILY"/>
    <property type="match status" value="1"/>
</dbReference>
<gene>
    <name evidence="7" type="ORF">B5808_01985</name>
</gene>
<evidence type="ECO:0000256" key="6">
    <source>
        <dbReference type="ARBA" id="ARBA00070406"/>
    </source>
</evidence>
<dbReference type="InterPro" id="IPR005471">
    <property type="entry name" value="Tscrpt_reg_IclR_N"/>
</dbReference>
<accession>A0A1X9LIK6</accession>
<dbReference type="PROSITE" id="PS51078">
    <property type="entry name" value="ICLR_ED"/>
    <property type="match status" value="1"/>
</dbReference>
<name>A0A1X9LIK6_9MICO</name>
<keyword evidence="4" id="KW-0804">Transcription</keyword>
<dbReference type="SMART" id="SM00346">
    <property type="entry name" value="HTH_ICLR"/>
    <property type="match status" value="1"/>
</dbReference>
<dbReference type="InterPro" id="IPR050707">
    <property type="entry name" value="HTH_MetabolicPath_Reg"/>
</dbReference>
<dbReference type="Gene3D" id="1.10.10.10">
    <property type="entry name" value="Winged helix-like DNA-binding domain superfamily/Winged helix DNA-binding domain"/>
    <property type="match status" value="1"/>
</dbReference>
<dbReference type="FunFam" id="1.10.10.10:FF:000056">
    <property type="entry name" value="IclR family transcriptional regulator"/>
    <property type="match status" value="1"/>
</dbReference>
<dbReference type="KEGG" id="cphy:B5808_01985"/>
<evidence type="ECO:0000256" key="1">
    <source>
        <dbReference type="ARBA" id="ARBA00022798"/>
    </source>
</evidence>
<dbReference type="Pfam" id="PF09339">
    <property type="entry name" value="HTH_IclR"/>
    <property type="match status" value="1"/>
</dbReference>
<dbReference type="GO" id="GO:0003700">
    <property type="term" value="F:DNA-binding transcription factor activity"/>
    <property type="evidence" value="ECO:0007669"/>
    <property type="project" value="TreeGrafter"/>
</dbReference>
<dbReference type="SUPFAM" id="SSF46785">
    <property type="entry name" value="Winged helix' DNA-binding domain"/>
    <property type="match status" value="1"/>
</dbReference>
<dbReference type="InterPro" id="IPR029016">
    <property type="entry name" value="GAF-like_dom_sf"/>
</dbReference>
<proteinExistence type="predicted"/>
<dbReference type="Gene3D" id="3.30.450.40">
    <property type="match status" value="1"/>
</dbReference>
<reference evidence="7 8" key="1">
    <citation type="submission" date="2017-04" db="EMBL/GenBank/DDBJ databases">
        <authorList>
            <person name="Afonso C.L."/>
            <person name="Miller P.J."/>
            <person name="Scott M.A."/>
            <person name="Spackman E."/>
            <person name="Goraichik I."/>
            <person name="Dimitrov K.M."/>
            <person name="Suarez D.L."/>
            <person name="Swayne D.E."/>
        </authorList>
    </citation>
    <scope>NUCLEOTIDE SEQUENCE [LARGE SCALE GENOMIC DNA]</scope>
    <source>
        <strain evidence="8">XA(T)</strain>
    </source>
</reference>
<evidence type="ECO:0000313" key="8">
    <source>
        <dbReference type="Proteomes" id="UP000192775"/>
    </source>
</evidence>
<dbReference type="PROSITE" id="PS51077">
    <property type="entry name" value="HTH_ICLR"/>
    <property type="match status" value="1"/>
</dbReference>
<dbReference type="InterPro" id="IPR036388">
    <property type="entry name" value="WH-like_DNA-bd_sf"/>
</dbReference>
<evidence type="ECO:0000256" key="2">
    <source>
        <dbReference type="ARBA" id="ARBA00023015"/>
    </source>
</evidence>
<evidence type="ECO:0000256" key="5">
    <source>
        <dbReference type="ARBA" id="ARBA00058938"/>
    </source>
</evidence>
<keyword evidence="8" id="KW-1185">Reference proteome</keyword>
<dbReference type="PANTHER" id="PTHR30136:SF24">
    <property type="entry name" value="HTH-TYPE TRANSCRIPTIONAL REPRESSOR ALLR"/>
    <property type="match status" value="1"/>
</dbReference>
<dbReference type="Proteomes" id="UP000192775">
    <property type="component" value="Chromosome"/>
</dbReference>
<dbReference type="GO" id="GO:0006071">
    <property type="term" value="P:glycerol metabolic process"/>
    <property type="evidence" value="ECO:0007669"/>
    <property type="project" value="UniProtKB-KW"/>
</dbReference>
<evidence type="ECO:0000256" key="3">
    <source>
        <dbReference type="ARBA" id="ARBA00023125"/>
    </source>
</evidence>
<evidence type="ECO:0000256" key="4">
    <source>
        <dbReference type="ARBA" id="ARBA00023163"/>
    </source>
</evidence>
<dbReference type="STRING" id="1619308.B5808_01985"/>
<dbReference type="InterPro" id="IPR014757">
    <property type="entry name" value="Tscrpt_reg_IclR_C"/>
</dbReference>
<comment type="function">
    <text evidence="5">May be an activator protein for the gylABX operon.</text>
</comment>
<evidence type="ECO:0000313" key="7">
    <source>
        <dbReference type="EMBL" id="ARJ04128.1"/>
    </source>
</evidence>
<protein>
    <recommendedName>
        <fullName evidence="6">Glycerol operon regulatory protein</fullName>
    </recommendedName>
</protein>
<dbReference type="AlphaFoldDB" id="A0A1X9LIK6"/>
<dbReference type="RefSeq" id="WP_085017967.1">
    <property type="nucleotide sequence ID" value="NZ_BMHD01000001.1"/>
</dbReference>
<dbReference type="GO" id="GO:0045892">
    <property type="term" value="P:negative regulation of DNA-templated transcription"/>
    <property type="evidence" value="ECO:0007669"/>
    <property type="project" value="TreeGrafter"/>
</dbReference>
<sequence length="260" mass="27783">MAEGERTATRGGVKSSLRTLEILELLASDDERRSIAEIARELGIPRSSLHGLMHTMADRGWLQTDASGTRYGLGIRSLLAGTSYIETDDVVALSGSALDRIADRTGETVHLGRLDGADVVYLAKRESVHPLRMYSAVGRRLPAHATALGKVLLARTEPARLDALLGRGPLVALTPETIVDRARLDEELDRIRTDGYAVDRGENSLGITCFAVALAGDGSLNAVSCSLPDARLDAGHRAEIVAALADGAREIDTLLGRRGR</sequence>
<keyword evidence="1" id="KW-0319">Glycerol metabolism</keyword>
<dbReference type="GO" id="GO:0003677">
    <property type="term" value="F:DNA binding"/>
    <property type="evidence" value="ECO:0007669"/>
    <property type="project" value="UniProtKB-KW"/>
</dbReference>
<keyword evidence="2" id="KW-0805">Transcription regulation</keyword>
<dbReference type="EMBL" id="CP020715">
    <property type="protein sequence ID" value="ARJ04128.1"/>
    <property type="molecule type" value="Genomic_DNA"/>
</dbReference>
<keyword evidence="3" id="KW-0238">DNA-binding</keyword>